<evidence type="ECO:0000313" key="2">
    <source>
        <dbReference type="EMBL" id="WZN46626.1"/>
    </source>
</evidence>
<name>A0ABZ2Z2Z2_9BACT</name>
<dbReference type="InterPro" id="IPR011990">
    <property type="entry name" value="TPR-like_helical_dom_sf"/>
</dbReference>
<feature type="signal peptide" evidence="1">
    <location>
        <begin position="1"/>
        <end position="17"/>
    </location>
</feature>
<dbReference type="RefSeq" id="WP_341841317.1">
    <property type="nucleotide sequence ID" value="NZ_CP149792.1"/>
</dbReference>
<sequence length="348" mass="38543">MKKLLFCCCLVSMQAFAQQTDKATRKAMELLESSMTAMRSYQYPEAIRYLQEAIRAKPTFPDAYGQMALTYLAMKQYSDAEQAFLKLGELDSSGLRSVSPSYAKAMAGNGKFTEALALLNRYETTAKNISPRTRQLKKDMEFAVTTKPVPFKPQNLGESVNTADPEYFPSPTIDGKTLVFTRRVGGRNEDFFIAGRDSLQWTHARDMGEPVNTAFNEGAQNISQDGEMLVYTGCDFPTGRGSCDIYFSLRTEDGGWTQPKNIGPAINTEAWESQPCLSPDKQTLYFVRATPDAGSDIFVSTRNADGRWAPAERLGPHINTKGRETTPYLHADGQTLFFASDGHPGFGG</sequence>
<reference evidence="2 3" key="1">
    <citation type="submission" date="2024-03" db="EMBL/GenBank/DDBJ databases">
        <title>Chitinophaga caseinilytica sp. nov., a casein hydrolysing bacterium isolated from forest soil.</title>
        <authorList>
            <person name="Lee D.S."/>
            <person name="Han D.M."/>
            <person name="Baek J.H."/>
            <person name="Choi D.G."/>
            <person name="Jeon J.H."/>
            <person name="Jeon C.O."/>
        </authorList>
    </citation>
    <scope>NUCLEOTIDE SEQUENCE [LARGE SCALE GENOMIC DNA]</scope>
    <source>
        <strain evidence="2 3">KACC 19118</strain>
    </source>
</reference>
<protein>
    <submittedName>
        <fullName evidence="2">Tetratricopeptide repeat protein</fullName>
    </submittedName>
</protein>
<dbReference type="SUPFAM" id="SSF50993">
    <property type="entry name" value="Peptidase/esterase 'gauge' domain"/>
    <property type="match status" value="1"/>
</dbReference>
<dbReference type="Gene3D" id="1.25.40.10">
    <property type="entry name" value="Tetratricopeptide repeat domain"/>
    <property type="match status" value="1"/>
</dbReference>
<dbReference type="SUPFAM" id="SSF48452">
    <property type="entry name" value="TPR-like"/>
    <property type="match status" value="1"/>
</dbReference>
<dbReference type="Pfam" id="PF14559">
    <property type="entry name" value="TPR_19"/>
    <property type="match status" value="1"/>
</dbReference>
<evidence type="ECO:0000256" key="1">
    <source>
        <dbReference type="SAM" id="SignalP"/>
    </source>
</evidence>
<dbReference type="EMBL" id="CP150096">
    <property type="protein sequence ID" value="WZN46626.1"/>
    <property type="molecule type" value="Genomic_DNA"/>
</dbReference>
<dbReference type="Gene3D" id="2.120.10.30">
    <property type="entry name" value="TolB, C-terminal domain"/>
    <property type="match status" value="1"/>
</dbReference>
<keyword evidence="3" id="KW-1185">Reference proteome</keyword>
<dbReference type="InterPro" id="IPR011042">
    <property type="entry name" value="6-blade_b-propeller_TolB-like"/>
</dbReference>
<dbReference type="Pfam" id="PF07676">
    <property type="entry name" value="PD40"/>
    <property type="match status" value="3"/>
</dbReference>
<proteinExistence type="predicted"/>
<dbReference type="InterPro" id="IPR011659">
    <property type="entry name" value="WD40"/>
</dbReference>
<evidence type="ECO:0000313" key="3">
    <source>
        <dbReference type="Proteomes" id="UP001449657"/>
    </source>
</evidence>
<gene>
    <name evidence="2" type="ORF">WJU22_00225</name>
</gene>
<keyword evidence="1" id="KW-0732">Signal</keyword>
<accession>A0ABZ2Z2Z2</accession>
<feature type="chain" id="PRO_5047275373" evidence="1">
    <location>
        <begin position="18"/>
        <end position="348"/>
    </location>
</feature>
<organism evidence="2 3">
    <name type="scientific">Chitinophaga caseinilytica</name>
    <dbReference type="NCBI Taxonomy" id="2267521"/>
    <lineage>
        <taxon>Bacteria</taxon>
        <taxon>Pseudomonadati</taxon>
        <taxon>Bacteroidota</taxon>
        <taxon>Chitinophagia</taxon>
        <taxon>Chitinophagales</taxon>
        <taxon>Chitinophagaceae</taxon>
        <taxon>Chitinophaga</taxon>
    </lineage>
</organism>
<dbReference type="Proteomes" id="UP001449657">
    <property type="component" value="Chromosome"/>
</dbReference>